<dbReference type="PANTHER" id="PTHR37809">
    <property type="entry name" value="RIBOSOMAL PROTEIN S12 METHYLTHIOTRANSFERASE ACCESSORY FACTOR YCAO"/>
    <property type="match status" value="1"/>
</dbReference>
<protein>
    <submittedName>
        <fullName evidence="2">Ribosomal protein S12 methylthiotransferase accessory factor</fullName>
    </submittedName>
</protein>
<name>A0A1H6EQG0_9ACTN</name>
<evidence type="ECO:0000313" key="3">
    <source>
        <dbReference type="Proteomes" id="UP000236732"/>
    </source>
</evidence>
<accession>A0A1H6EQG0</accession>
<sequence length="400" mass="41894">MPLAEAGRRSAAALSALGLRAELFDVGGGRDPAVWWCGLRSEAESLPVACGMGKGGRREARLGALFEAVEHYLTGPARFDPDTVEPAPAAALAAGPLRADVCALLLGGMPGRRMACRRYRALTGGDDALVPLFLSSPWYVETGAAPMRERAGDDCDYAHLMRYSCNSGSAVGVTAAEAVLHALNETIERDALSLTLVRAFLGGPPFRPVLIDPGTLPYDVARAYAAAAEVTGSPVHLLDITSDLGVPTMLAYTAPTSRHPHRRGSGTSLSPAHAAWRALTELVQTTLGGGAHRGPAAHPVLAACGRFDLTDVLREARVVPFPAAEPVAAAPGVQVRRVSATLAARGFTAYARVVCALPRGVVAVHVMVPGLERFMLVTDGNLVVPGRRGRDAAKDGYFAE</sequence>
<evidence type="ECO:0000313" key="2">
    <source>
        <dbReference type="EMBL" id="SEG99236.1"/>
    </source>
</evidence>
<dbReference type="AlphaFoldDB" id="A0A1H6EQG0"/>
<dbReference type="Pfam" id="PF02624">
    <property type="entry name" value="YcaO"/>
    <property type="match status" value="1"/>
</dbReference>
<evidence type="ECO:0000259" key="1">
    <source>
        <dbReference type="PROSITE" id="PS51664"/>
    </source>
</evidence>
<organism evidence="2 3">
    <name type="scientific">Nonomuraea solani</name>
    <dbReference type="NCBI Taxonomy" id="1144553"/>
    <lineage>
        <taxon>Bacteria</taxon>
        <taxon>Bacillati</taxon>
        <taxon>Actinomycetota</taxon>
        <taxon>Actinomycetes</taxon>
        <taxon>Streptosporangiales</taxon>
        <taxon>Streptosporangiaceae</taxon>
        <taxon>Nonomuraea</taxon>
    </lineage>
</organism>
<dbReference type="PANTHER" id="PTHR37809:SF1">
    <property type="entry name" value="RIBOSOMAL PROTEIN S12 METHYLTHIOTRANSFERASE ACCESSORY FACTOR YCAO"/>
    <property type="match status" value="1"/>
</dbReference>
<proteinExistence type="predicted"/>
<dbReference type="GO" id="GO:0005840">
    <property type="term" value="C:ribosome"/>
    <property type="evidence" value="ECO:0007669"/>
    <property type="project" value="UniProtKB-KW"/>
</dbReference>
<dbReference type="OrthoDB" id="109999at2"/>
<keyword evidence="2" id="KW-0687">Ribonucleoprotein</keyword>
<dbReference type="Proteomes" id="UP000236732">
    <property type="component" value="Unassembled WGS sequence"/>
</dbReference>
<dbReference type="EMBL" id="FNVT01000012">
    <property type="protein sequence ID" value="SEG99236.1"/>
    <property type="molecule type" value="Genomic_DNA"/>
</dbReference>
<keyword evidence="3" id="KW-1185">Reference proteome</keyword>
<gene>
    <name evidence="2" type="ORF">SAMN05444920_112309</name>
</gene>
<dbReference type="RefSeq" id="WP_160150513.1">
    <property type="nucleotide sequence ID" value="NZ_FNVT01000012.1"/>
</dbReference>
<keyword evidence="2" id="KW-0808">Transferase</keyword>
<dbReference type="GO" id="GO:0016740">
    <property type="term" value="F:transferase activity"/>
    <property type="evidence" value="ECO:0007669"/>
    <property type="project" value="UniProtKB-KW"/>
</dbReference>
<dbReference type="InterPro" id="IPR003776">
    <property type="entry name" value="YcaO-like_dom"/>
</dbReference>
<reference evidence="2 3" key="1">
    <citation type="submission" date="2016-10" db="EMBL/GenBank/DDBJ databases">
        <authorList>
            <person name="de Groot N.N."/>
        </authorList>
    </citation>
    <scope>NUCLEOTIDE SEQUENCE [LARGE SCALE GENOMIC DNA]</scope>
    <source>
        <strain evidence="2 3">CGMCC 4.7037</strain>
    </source>
</reference>
<keyword evidence="2" id="KW-0689">Ribosomal protein</keyword>
<dbReference type="Gene3D" id="3.30.1330.230">
    <property type="match status" value="1"/>
</dbReference>
<dbReference type="PROSITE" id="PS51664">
    <property type="entry name" value="YCAO"/>
    <property type="match status" value="1"/>
</dbReference>
<feature type="domain" description="YcaO" evidence="1">
    <location>
        <begin position="51"/>
        <end position="400"/>
    </location>
</feature>